<dbReference type="PANTHER" id="PTHR43350:SF19">
    <property type="entry name" value="D-GULOSIDE 3-DEHYDROGENASE"/>
    <property type="match status" value="1"/>
</dbReference>
<dbReference type="STRING" id="1848.SAMN05443637_101226"/>
<sequence>MRAVVLPAYETPLVIEDLEILAPGPRDVVVRPGAVEVCVTDSYAFKPGKLARPPAIPGHSAAGVVEAVGPAVTTVRPGDRVVVAGTPACGDCYWCDRGEGHQCREIFEGDPRYVARRADGTLVSAIGGVGTFAEQLLVREYGLVRVESSLPDEHLCLLSCGAGSAMGAVFNIARVAEGDTVAVFGAGRIGCWLVQSARLAGAVRIIAVEPVPGRRERVRALGATDVVDPADGDVVAAVRDLTGGRGADVVFEAVGGDADVVRSAFLAARRGGVLVPMGMSGFDATVELPVNQLAMHGREIRSCQYGNVDLRRDLPRFARVLEAGLLDPAAVVERTYPLADAGEALAAAAKRAVLTAVLSIS</sequence>
<name>A0A1M6NFG4_PSETH</name>
<gene>
    <name evidence="7" type="ORF">SAMN05443637_101226</name>
</gene>
<dbReference type="SUPFAM" id="SSF50129">
    <property type="entry name" value="GroES-like"/>
    <property type="match status" value="1"/>
</dbReference>
<evidence type="ECO:0000256" key="4">
    <source>
        <dbReference type="ARBA" id="ARBA00022833"/>
    </source>
</evidence>
<keyword evidence="4" id="KW-0862">Zinc</keyword>
<feature type="domain" description="Enoyl reductase (ER)" evidence="6">
    <location>
        <begin position="13"/>
        <end position="354"/>
    </location>
</feature>
<dbReference type="InterPro" id="IPR011032">
    <property type="entry name" value="GroES-like_sf"/>
</dbReference>
<evidence type="ECO:0000256" key="3">
    <source>
        <dbReference type="ARBA" id="ARBA00022723"/>
    </source>
</evidence>
<evidence type="ECO:0000259" key="6">
    <source>
        <dbReference type="SMART" id="SM00829"/>
    </source>
</evidence>
<dbReference type="SMART" id="SM00829">
    <property type="entry name" value="PKS_ER"/>
    <property type="match status" value="1"/>
</dbReference>
<dbReference type="AlphaFoldDB" id="A0A1M6NFG4"/>
<protein>
    <submittedName>
        <fullName evidence="7">S-(Hydroxymethyl)glutathione dehydrogenase / alcohol dehydrogenase</fullName>
    </submittedName>
</protein>
<dbReference type="Pfam" id="PF00107">
    <property type="entry name" value="ADH_zinc_N"/>
    <property type="match status" value="1"/>
</dbReference>
<keyword evidence="3" id="KW-0479">Metal-binding</keyword>
<comment type="similarity">
    <text evidence="2">Belongs to the zinc-containing alcohol dehydrogenase family.</text>
</comment>
<dbReference type="EMBL" id="FRAP01000001">
    <property type="protein sequence ID" value="SHJ94465.1"/>
    <property type="molecule type" value="Genomic_DNA"/>
</dbReference>
<dbReference type="InterPro" id="IPR013154">
    <property type="entry name" value="ADH-like_N"/>
</dbReference>
<evidence type="ECO:0000256" key="1">
    <source>
        <dbReference type="ARBA" id="ARBA00001947"/>
    </source>
</evidence>
<organism evidence="7 8">
    <name type="scientific">Pseudonocardia thermophila</name>
    <dbReference type="NCBI Taxonomy" id="1848"/>
    <lineage>
        <taxon>Bacteria</taxon>
        <taxon>Bacillati</taxon>
        <taxon>Actinomycetota</taxon>
        <taxon>Actinomycetes</taxon>
        <taxon>Pseudonocardiales</taxon>
        <taxon>Pseudonocardiaceae</taxon>
        <taxon>Pseudonocardia</taxon>
    </lineage>
</organism>
<dbReference type="InterPro" id="IPR020843">
    <property type="entry name" value="ER"/>
</dbReference>
<keyword evidence="5" id="KW-0560">Oxidoreductase</keyword>
<evidence type="ECO:0000256" key="2">
    <source>
        <dbReference type="ARBA" id="ARBA00008072"/>
    </source>
</evidence>
<accession>A0A1M6NFG4</accession>
<comment type="cofactor">
    <cofactor evidence="1">
        <name>Zn(2+)</name>
        <dbReference type="ChEBI" id="CHEBI:29105"/>
    </cofactor>
</comment>
<dbReference type="Gene3D" id="3.40.50.720">
    <property type="entry name" value="NAD(P)-binding Rossmann-like Domain"/>
    <property type="match status" value="1"/>
</dbReference>
<dbReference type="PANTHER" id="PTHR43350">
    <property type="entry name" value="NAD-DEPENDENT ALCOHOL DEHYDROGENASE"/>
    <property type="match status" value="1"/>
</dbReference>
<evidence type="ECO:0000256" key="5">
    <source>
        <dbReference type="ARBA" id="ARBA00023002"/>
    </source>
</evidence>
<evidence type="ECO:0000313" key="7">
    <source>
        <dbReference type="EMBL" id="SHJ94465.1"/>
    </source>
</evidence>
<reference evidence="7 8" key="1">
    <citation type="submission" date="2016-11" db="EMBL/GenBank/DDBJ databases">
        <authorList>
            <person name="Jaros S."/>
            <person name="Januszkiewicz K."/>
            <person name="Wedrychowicz H."/>
        </authorList>
    </citation>
    <scope>NUCLEOTIDE SEQUENCE [LARGE SCALE GENOMIC DNA]</scope>
    <source>
        <strain evidence="7 8">DSM 43832</strain>
    </source>
</reference>
<dbReference type="GO" id="GO:0046872">
    <property type="term" value="F:metal ion binding"/>
    <property type="evidence" value="ECO:0007669"/>
    <property type="project" value="UniProtKB-KW"/>
</dbReference>
<dbReference type="InterPro" id="IPR036291">
    <property type="entry name" value="NAD(P)-bd_dom_sf"/>
</dbReference>
<dbReference type="Proteomes" id="UP000184363">
    <property type="component" value="Unassembled WGS sequence"/>
</dbReference>
<evidence type="ECO:0000313" key="8">
    <source>
        <dbReference type="Proteomes" id="UP000184363"/>
    </source>
</evidence>
<proteinExistence type="inferred from homology"/>
<dbReference type="Pfam" id="PF08240">
    <property type="entry name" value="ADH_N"/>
    <property type="match status" value="1"/>
</dbReference>
<dbReference type="GO" id="GO:0016491">
    <property type="term" value="F:oxidoreductase activity"/>
    <property type="evidence" value="ECO:0007669"/>
    <property type="project" value="UniProtKB-KW"/>
</dbReference>
<dbReference type="SUPFAM" id="SSF51735">
    <property type="entry name" value="NAD(P)-binding Rossmann-fold domains"/>
    <property type="match status" value="1"/>
</dbReference>
<keyword evidence="8" id="KW-1185">Reference proteome</keyword>
<dbReference type="Gene3D" id="3.90.180.10">
    <property type="entry name" value="Medium-chain alcohol dehydrogenases, catalytic domain"/>
    <property type="match status" value="1"/>
</dbReference>
<dbReference type="InterPro" id="IPR013149">
    <property type="entry name" value="ADH-like_C"/>
</dbReference>